<dbReference type="PANTHER" id="PTHR34094:SF1">
    <property type="entry name" value="PROTEIN FAM185A"/>
    <property type="match status" value="1"/>
</dbReference>
<sequence>MRKVLVLLLMVISVNLQAQDMPVVASENKSFQNVSSIKVIGEFCKVDVNKGDEINLVAELKAAKELEGYGIVCTEEAGVLKIEVTKPESGWTSHTGFVKLTIPEGIKLNIQTTSGYITLKDMVANDVLAQSKSGKIAVSNIRAKLTIKSKSASVKAESIKGQLNMSTKGGSHIVRDVEGAVSLYSSSGAMTVENVKGALKTESTDGAQTIKEVNGDIYLKTKSGAMKLSDAKGTVGSLSVSGTLNLFNIEGVLNLVSTKGSIIGNRINLTESSNLQTTQGKIKLKFLNPKESFTFACQSEHAYIIAYGKSKKKKLKMGDGPIVITAISTTGAMNFNK</sequence>
<evidence type="ECO:0000259" key="2">
    <source>
        <dbReference type="Pfam" id="PF13349"/>
    </source>
</evidence>
<feature type="chain" id="PRO_5046542689" evidence="1">
    <location>
        <begin position="19"/>
        <end position="337"/>
    </location>
</feature>
<proteinExistence type="predicted"/>
<evidence type="ECO:0000313" key="4">
    <source>
        <dbReference type="Proteomes" id="UP000605676"/>
    </source>
</evidence>
<gene>
    <name evidence="3" type="ORF">JIV24_06295</name>
</gene>
<dbReference type="PANTHER" id="PTHR34094">
    <property type="match status" value="1"/>
</dbReference>
<accession>A0ABS1HHJ3</accession>
<name>A0ABS1HHJ3_9BACT</name>
<dbReference type="EMBL" id="JAENRR010000010">
    <property type="protein sequence ID" value="MBK3516945.1"/>
    <property type="molecule type" value="Genomic_DNA"/>
</dbReference>
<organism evidence="3 4">
    <name type="scientific">Carboxylicivirga marina</name>
    <dbReference type="NCBI Taxonomy" id="2800988"/>
    <lineage>
        <taxon>Bacteria</taxon>
        <taxon>Pseudomonadati</taxon>
        <taxon>Bacteroidota</taxon>
        <taxon>Bacteroidia</taxon>
        <taxon>Marinilabiliales</taxon>
        <taxon>Marinilabiliaceae</taxon>
        <taxon>Carboxylicivirga</taxon>
    </lineage>
</organism>
<keyword evidence="4" id="KW-1185">Reference proteome</keyword>
<feature type="domain" description="DUF4097" evidence="2">
    <location>
        <begin position="75"/>
        <end position="206"/>
    </location>
</feature>
<feature type="signal peptide" evidence="1">
    <location>
        <begin position="1"/>
        <end position="18"/>
    </location>
</feature>
<dbReference type="InterPro" id="IPR025164">
    <property type="entry name" value="Toastrack_DUF4097"/>
</dbReference>
<reference evidence="3 4" key="1">
    <citation type="submission" date="2021-01" db="EMBL/GenBank/DDBJ databases">
        <title>Carboxyliciviraga sp.nov., isolated from coastal sediments.</title>
        <authorList>
            <person name="Lu D."/>
            <person name="Zhang T."/>
        </authorList>
    </citation>
    <scope>NUCLEOTIDE SEQUENCE [LARGE SCALE GENOMIC DNA]</scope>
    <source>
        <strain evidence="3 4">N1Y132</strain>
    </source>
</reference>
<evidence type="ECO:0000313" key="3">
    <source>
        <dbReference type="EMBL" id="MBK3516945.1"/>
    </source>
</evidence>
<dbReference type="Pfam" id="PF13349">
    <property type="entry name" value="DUF4097"/>
    <property type="match status" value="1"/>
</dbReference>
<dbReference type="Proteomes" id="UP000605676">
    <property type="component" value="Unassembled WGS sequence"/>
</dbReference>
<comment type="caution">
    <text evidence="3">The sequence shown here is derived from an EMBL/GenBank/DDBJ whole genome shotgun (WGS) entry which is preliminary data.</text>
</comment>
<protein>
    <submittedName>
        <fullName evidence="3">DUF4097 family beta strand repeat protein</fullName>
    </submittedName>
</protein>
<evidence type="ECO:0000256" key="1">
    <source>
        <dbReference type="SAM" id="SignalP"/>
    </source>
</evidence>
<dbReference type="RefSeq" id="WP_200464173.1">
    <property type="nucleotide sequence ID" value="NZ_JAENRR010000010.1"/>
</dbReference>
<keyword evidence="1" id="KW-0732">Signal</keyword>